<proteinExistence type="predicted"/>
<evidence type="ECO:0000313" key="2">
    <source>
        <dbReference type="EMBL" id="KAF1085360.1"/>
    </source>
</evidence>
<feature type="transmembrane region" description="Helical" evidence="1">
    <location>
        <begin position="490"/>
        <end position="511"/>
    </location>
</feature>
<feature type="transmembrane region" description="Helical" evidence="1">
    <location>
        <begin position="612"/>
        <end position="629"/>
    </location>
</feature>
<feature type="transmembrane region" description="Helical" evidence="1">
    <location>
        <begin position="459"/>
        <end position="478"/>
    </location>
</feature>
<sequence>MKKSYLWAIMIISITIILTVFVWSSGTDKAAKVPAVYGYGLFQPEAVDYPSRPGHVYLITVDRLALQDLAGHPDLFNEITGQAALGLMSVGVEGGLTADNTYTSIGAGAPVNASDTGAHGLNNHELLQGIPAGEIFRQRTGLIAQADAVLQLDIARIKKINEANRYSAVPGLLGTLLQEQRVAVSVLGSADSNGKTARPVVALAMNKDGIVNSGDVSDNLLVYDPSFPGGMRTDYDKLLPLLLERHRHPGLTVVELGDLERLEVQGKFLEESVLQIKRREALAGVANLLTQLLGQMEREKDLLLLVSPTPRGEYLPDTNYVTPVLAAGCSITPGLLTSPTTKRPGIVRNTDLAPTILAYYQLNAPAQMYGRPLQVISTDQSLARLTSLYGQLELIYQSRSPVLHNYVLVLLILVLLSLAAIFLPHNKVLVQLLKPMLLAIMAVPVSLLMVTLLPHDSLVVLVLEIVTLTIGITAAISLRMVRHTNVWEPFIIISLFTSLCILIDLFCGAPLQKQSLLGYDPIAGARFYGIGNEYMGVLLGSTIIGITALITRFTTCSRKAILAGTGLYFIITLYAIAAPEYGTNVGGSLAGAFALLVTFLLLARVKFNFQTILKTVGSVGILLLLLIIYDLQRPLESQSHIGRTANLILQSGPVEMLNIIHRKLSMNIKLIKYTIWSRVFLASLASLVILFYRPIGVIQRIFSHYTDMYIGFIGVTTASIMALIFNDSGVVAAATAMIFGAPPLLYLVIRSLHSEIPAQK</sequence>
<feature type="transmembrane region" description="Helical" evidence="1">
    <location>
        <begin position="435"/>
        <end position="453"/>
    </location>
</feature>
<keyword evidence="1" id="KW-0472">Membrane</keyword>
<organism evidence="2 3">
    <name type="scientific">Sporotomaculum syntrophicum</name>
    <dbReference type="NCBI Taxonomy" id="182264"/>
    <lineage>
        <taxon>Bacteria</taxon>
        <taxon>Bacillati</taxon>
        <taxon>Bacillota</taxon>
        <taxon>Clostridia</taxon>
        <taxon>Eubacteriales</taxon>
        <taxon>Desulfallaceae</taxon>
        <taxon>Sporotomaculum</taxon>
    </lineage>
</organism>
<feature type="transmembrane region" description="Helical" evidence="1">
    <location>
        <begin position="707"/>
        <end position="725"/>
    </location>
</feature>
<gene>
    <name evidence="2" type="ORF">SPSYN_01496</name>
</gene>
<feature type="transmembrane region" description="Helical" evidence="1">
    <location>
        <begin position="560"/>
        <end position="579"/>
    </location>
</feature>
<comment type="caution">
    <text evidence="2">The sequence shown here is derived from an EMBL/GenBank/DDBJ whole genome shotgun (WGS) entry which is preliminary data.</text>
</comment>
<dbReference type="RefSeq" id="WP_161821834.1">
    <property type="nucleotide sequence ID" value="NZ_LSRS01000003.1"/>
</dbReference>
<evidence type="ECO:0000256" key="1">
    <source>
        <dbReference type="SAM" id="Phobius"/>
    </source>
</evidence>
<accession>A0A9D3AWF5</accession>
<keyword evidence="1" id="KW-1133">Transmembrane helix</keyword>
<feature type="transmembrane region" description="Helical" evidence="1">
    <location>
        <begin position="585"/>
        <end position="605"/>
    </location>
</feature>
<feature type="transmembrane region" description="Helical" evidence="1">
    <location>
        <begin position="534"/>
        <end position="553"/>
    </location>
</feature>
<feature type="transmembrane region" description="Helical" evidence="1">
    <location>
        <begin position="5"/>
        <end position="24"/>
    </location>
</feature>
<dbReference type="Proteomes" id="UP000798488">
    <property type="component" value="Unassembled WGS sequence"/>
</dbReference>
<dbReference type="InterPro" id="IPR017850">
    <property type="entry name" value="Alkaline_phosphatase_core_sf"/>
</dbReference>
<name>A0A9D3AWF5_9FIRM</name>
<evidence type="ECO:0000313" key="3">
    <source>
        <dbReference type="Proteomes" id="UP000798488"/>
    </source>
</evidence>
<reference evidence="2" key="1">
    <citation type="submission" date="2016-02" db="EMBL/GenBank/DDBJ databases">
        <title>Draft Genome Sequence of Sporotomaculum syntrophicum Strain FB, a Syntrophic Benzoate Degrader.</title>
        <authorList>
            <person name="Nobu M.K."/>
            <person name="Narihiro T."/>
            <person name="Qiu Y.-L."/>
            <person name="Ohashi A."/>
            <person name="Liu W.-T."/>
            <person name="Yuji S."/>
        </authorList>
    </citation>
    <scope>NUCLEOTIDE SEQUENCE</scope>
    <source>
        <strain evidence="2">FB</strain>
    </source>
</reference>
<keyword evidence="3" id="KW-1185">Reference proteome</keyword>
<keyword evidence="1" id="KW-0812">Transmembrane</keyword>
<protein>
    <submittedName>
        <fullName evidence="2">Uncharacterized protein</fullName>
    </submittedName>
</protein>
<feature type="transmembrane region" description="Helical" evidence="1">
    <location>
        <begin position="675"/>
        <end position="695"/>
    </location>
</feature>
<dbReference type="EMBL" id="LSRS01000003">
    <property type="protein sequence ID" value="KAF1085360.1"/>
    <property type="molecule type" value="Genomic_DNA"/>
</dbReference>
<dbReference type="AlphaFoldDB" id="A0A9D3AWF5"/>
<feature type="transmembrane region" description="Helical" evidence="1">
    <location>
        <begin position="731"/>
        <end position="749"/>
    </location>
</feature>
<feature type="transmembrane region" description="Helical" evidence="1">
    <location>
        <begin position="403"/>
        <end position="423"/>
    </location>
</feature>
<dbReference type="OrthoDB" id="3199331at2"/>
<dbReference type="SUPFAM" id="SSF53649">
    <property type="entry name" value="Alkaline phosphatase-like"/>
    <property type="match status" value="1"/>
</dbReference>